<dbReference type="Proteomes" id="UP000665025">
    <property type="component" value="Chromosome 2"/>
</dbReference>
<evidence type="ECO:0000256" key="1">
    <source>
        <dbReference type="ARBA" id="ARBA00007435"/>
    </source>
</evidence>
<feature type="domain" description="GIY-YIG" evidence="2">
    <location>
        <begin position="1"/>
        <end position="78"/>
    </location>
</feature>
<dbReference type="InterPro" id="IPR000305">
    <property type="entry name" value="GIY-YIG_endonuc"/>
</dbReference>
<dbReference type="EMBL" id="CP072426">
    <property type="protein sequence ID" value="QTL38177.1"/>
    <property type="molecule type" value="Genomic_DNA"/>
</dbReference>
<gene>
    <name evidence="3" type="ORF">J5X90_20780</name>
</gene>
<protein>
    <submittedName>
        <fullName evidence="3">GIY-YIG nuclease family protein</fullName>
    </submittedName>
</protein>
<dbReference type="SUPFAM" id="SSF82771">
    <property type="entry name" value="GIY-YIG endonuclease"/>
    <property type="match status" value="1"/>
</dbReference>
<dbReference type="CDD" id="cd10448">
    <property type="entry name" value="GIY-YIG_unchar_3"/>
    <property type="match status" value="1"/>
</dbReference>
<dbReference type="InterPro" id="IPR050190">
    <property type="entry name" value="UPF0213_domain"/>
</dbReference>
<dbReference type="InterPro" id="IPR035901">
    <property type="entry name" value="GIY-YIG_endonuc_sf"/>
</dbReference>
<sequence>MQAYVYIMASAPYGTLYVGVTTHLKKRVWQHKTKVDSTCFTAKYEVLNLVYFEISQSIQSAIKREKQLKRWRRSWKIELIEKVNLDWRDMYYSI</sequence>
<dbReference type="Pfam" id="PF01541">
    <property type="entry name" value="GIY-YIG"/>
    <property type="match status" value="1"/>
</dbReference>
<keyword evidence="4" id="KW-1185">Reference proteome</keyword>
<dbReference type="SMART" id="SM00465">
    <property type="entry name" value="GIYc"/>
    <property type="match status" value="1"/>
</dbReference>
<evidence type="ECO:0000313" key="4">
    <source>
        <dbReference type="Proteomes" id="UP000665025"/>
    </source>
</evidence>
<dbReference type="PROSITE" id="PS50164">
    <property type="entry name" value="GIY_YIG"/>
    <property type="match status" value="1"/>
</dbReference>
<organism evidence="3 4">
    <name type="scientific">Pseudoalteromonas viridis</name>
    <dbReference type="NCBI Taxonomy" id="339617"/>
    <lineage>
        <taxon>Bacteria</taxon>
        <taxon>Pseudomonadati</taxon>
        <taxon>Pseudomonadota</taxon>
        <taxon>Gammaproteobacteria</taxon>
        <taxon>Alteromonadales</taxon>
        <taxon>Pseudoalteromonadaceae</taxon>
        <taxon>Pseudoalteromonas</taxon>
    </lineage>
</organism>
<evidence type="ECO:0000313" key="3">
    <source>
        <dbReference type="EMBL" id="QTL38177.1"/>
    </source>
</evidence>
<name>A0ABX7VE80_9GAMM</name>
<dbReference type="RefSeq" id="WP_209054261.1">
    <property type="nucleotide sequence ID" value="NZ_CP072426.1"/>
</dbReference>
<reference evidence="3 4" key="1">
    <citation type="submission" date="2021-03" db="EMBL/GenBank/DDBJ databases">
        <title>Complete Genome of Pseudoalteromonas viridis Strain BBR56, a new biocontrol bacterial candidate.</title>
        <authorList>
            <person name="Handayani D.P."/>
            <person name="Isnansetyo A."/>
            <person name="Istiqomah I."/>
            <person name="Jumina J."/>
        </authorList>
    </citation>
    <scope>NUCLEOTIDE SEQUENCE [LARGE SCALE GENOMIC DNA]</scope>
    <source>
        <strain evidence="3 4">BBR56</strain>
    </source>
</reference>
<dbReference type="PANTHER" id="PTHR34477:SF5">
    <property type="entry name" value="BSL5627 PROTEIN"/>
    <property type="match status" value="1"/>
</dbReference>
<evidence type="ECO:0000259" key="2">
    <source>
        <dbReference type="PROSITE" id="PS50164"/>
    </source>
</evidence>
<comment type="similarity">
    <text evidence="1">Belongs to the UPF0213 family.</text>
</comment>
<dbReference type="PANTHER" id="PTHR34477">
    <property type="entry name" value="UPF0213 PROTEIN YHBQ"/>
    <property type="match status" value="1"/>
</dbReference>
<accession>A0ABX7VE80</accession>
<dbReference type="Gene3D" id="3.40.1440.10">
    <property type="entry name" value="GIY-YIG endonuclease"/>
    <property type="match status" value="1"/>
</dbReference>
<proteinExistence type="inferred from homology"/>